<feature type="region of interest" description="Disordered" evidence="1">
    <location>
        <begin position="142"/>
        <end position="175"/>
    </location>
</feature>
<feature type="compositionally biased region" description="Polar residues" evidence="1">
    <location>
        <begin position="30"/>
        <end position="42"/>
    </location>
</feature>
<feature type="compositionally biased region" description="Basic and acidic residues" evidence="1">
    <location>
        <begin position="166"/>
        <end position="175"/>
    </location>
</feature>
<feature type="compositionally biased region" description="Acidic residues" evidence="1">
    <location>
        <begin position="445"/>
        <end position="454"/>
    </location>
</feature>
<dbReference type="RefSeq" id="WP_335550125.1">
    <property type="nucleotide sequence ID" value="NZ_JBALQO010000046.1"/>
</dbReference>
<protein>
    <submittedName>
        <fullName evidence="2">Uncharacterized protein</fullName>
    </submittedName>
</protein>
<feature type="compositionally biased region" description="Polar residues" evidence="1">
    <location>
        <begin position="84"/>
        <end position="93"/>
    </location>
</feature>
<feature type="region of interest" description="Disordered" evidence="1">
    <location>
        <begin position="298"/>
        <end position="328"/>
    </location>
</feature>
<reference evidence="2 3" key="1">
    <citation type="journal article" date="2020" name="G3 (Bethesda)">
        <title>Whole Genome Sequencing and Comparative Genomics of Two Nematicidal Bacillus Strains Reveals a Wide Range of Possible Virulence Factors.</title>
        <authorList>
            <person name="Susic N."/>
            <person name="Janezic S."/>
            <person name="Rupnik M."/>
            <person name="Geric Stare B."/>
        </authorList>
    </citation>
    <scope>NUCLEOTIDE SEQUENCE [LARGE SCALE GENOMIC DNA]</scope>
    <source>
        <strain evidence="2 3">I-1582</strain>
    </source>
</reference>
<name>A0A800NE94_CYTFI</name>
<feature type="region of interest" description="Disordered" evidence="1">
    <location>
        <begin position="444"/>
        <end position="467"/>
    </location>
</feature>
<dbReference type="EMBL" id="VDEM01000006">
    <property type="protein sequence ID" value="KAF0825249.1"/>
    <property type="molecule type" value="Genomic_DNA"/>
</dbReference>
<feature type="region of interest" description="Disordered" evidence="1">
    <location>
        <begin position="30"/>
        <end position="128"/>
    </location>
</feature>
<organism evidence="2 3">
    <name type="scientific">Cytobacillus firmus</name>
    <name type="common">Bacillus firmus</name>
    <dbReference type="NCBI Taxonomy" id="1399"/>
    <lineage>
        <taxon>Bacteria</taxon>
        <taxon>Bacillati</taxon>
        <taxon>Bacillota</taxon>
        <taxon>Bacilli</taxon>
        <taxon>Bacillales</taxon>
        <taxon>Bacillaceae</taxon>
        <taxon>Cytobacillus</taxon>
    </lineage>
</organism>
<feature type="region of interest" description="Disordered" evidence="1">
    <location>
        <begin position="237"/>
        <end position="260"/>
    </location>
</feature>
<evidence type="ECO:0000256" key="1">
    <source>
        <dbReference type="SAM" id="MobiDB-lite"/>
    </source>
</evidence>
<evidence type="ECO:0000313" key="3">
    <source>
        <dbReference type="Proteomes" id="UP000465778"/>
    </source>
</evidence>
<evidence type="ECO:0000313" key="2">
    <source>
        <dbReference type="EMBL" id="KAF0825249.1"/>
    </source>
</evidence>
<accession>A0A800NE94</accession>
<proteinExistence type="predicted"/>
<dbReference type="Proteomes" id="UP000465778">
    <property type="component" value="Unassembled WGS sequence"/>
</dbReference>
<comment type="caution">
    <text evidence="2">The sequence shown here is derived from an EMBL/GenBank/DDBJ whole genome shotgun (WGS) entry which is preliminary data.</text>
</comment>
<sequence>MQHLPMYMSDMRSAYNRIYRIDADTGNPMEQQQFLFYTGNDSKSQKPAEAVNEEEPKKDQKAAGNSFTRGKTKSFPLILPPPSVESSQIIKTSELSEKAAEKDNTEKESVPPKDKTEMTKPKKFRLPKQLNDMLTPFSPMLSWSPSLPSKYSNQPVFTKSHLPGGSDEKGLSRPDAEANLNELMPAEKFPGPAGNPETRVFEEKAEMQKYNASVKDPEETDLTQEFLSMLDGGVMNETSEETELNNSIPKAANKQSESAMSLEDEFADMLDESFSAENESDYLEPKQDEAFALILESGYDKSESSDHDTGNHLECEESSSEREHPILKEPNECDFEENWQANLDEESSSYEGEFSLMLKKACSILDKECEDTPPLQEKFLALLDESSDQSNSCPDFLKEELFMESDCKESESAAQSEEATYKEVSSLLDYFSAMLQGVILSEVSEHEEEESISETEERVNPVSDESEASAELSDDLFDMLEESSSSSSLLNEEEPSPCCCECFRNELQVKLPVLIGKAELDFTLFDFMPFPIRNGHISKMEWSVDSLQCSAILPSKTIFIKGTLMADILFVTHSNLQNIRMPVSIDKTIELEWISPPQMPASSNKKEFMYIHENRLDHHYEYFQEFTEEITCKLKSIRVLWHGDAEDHSGLEIMGKALLSLDFFQEQIIQI</sequence>
<dbReference type="AlphaFoldDB" id="A0A800NE94"/>
<feature type="compositionally biased region" description="Basic and acidic residues" evidence="1">
    <location>
        <begin position="94"/>
        <end position="120"/>
    </location>
</feature>
<gene>
    <name evidence="2" type="ORF">KIS1582_1036</name>
</gene>